<dbReference type="InterPro" id="IPR000182">
    <property type="entry name" value="GNAT_dom"/>
</dbReference>
<sequence>MSLIVRKANHNDLLKIQRLMARAGIKETAIDEQVTKFLVVENDQQEIIGTAGIEKGKNNGLIRSFILDSPTWTAEMSIEFMDIVLSYAKGKKIKKIYACTKGKNPLFYQLGFKKISSEEVPEDVSKLAHFQRSIQQEVSIWSYDLLNNAS</sequence>
<dbReference type="RefSeq" id="WP_061949057.1">
    <property type="nucleotide sequence ID" value="NZ_LTAO01000023.1"/>
</dbReference>
<dbReference type="PROSITE" id="PS51186">
    <property type="entry name" value="GNAT"/>
    <property type="match status" value="1"/>
</dbReference>
<evidence type="ECO:0000259" key="1">
    <source>
        <dbReference type="PROSITE" id="PS51186"/>
    </source>
</evidence>
<name>A0A162DD26_9BACI</name>
<dbReference type="OrthoDB" id="2678531at2"/>
<gene>
    <name evidence="2" type="ORF">AZF04_06845</name>
</gene>
<dbReference type="InterPro" id="IPR016181">
    <property type="entry name" value="Acyl_CoA_acyltransferase"/>
</dbReference>
<organism evidence="2 3">
    <name type="scientific">Alkalihalobacillus trypoxylicola</name>
    <dbReference type="NCBI Taxonomy" id="519424"/>
    <lineage>
        <taxon>Bacteria</taxon>
        <taxon>Bacillati</taxon>
        <taxon>Bacillota</taxon>
        <taxon>Bacilli</taxon>
        <taxon>Bacillales</taxon>
        <taxon>Bacillaceae</taxon>
        <taxon>Alkalihalobacillus</taxon>
    </lineage>
</organism>
<protein>
    <recommendedName>
        <fullName evidence="1">N-acetyltransferase domain-containing protein</fullName>
    </recommendedName>
</protein>
<dbReference type="GO" id="GO:0016747">
    <property type="term" value="F:acyltransferase activity, transferring groups other than amino-acyl groups"/>
    <property type="evidence" value="ECO:0007669"/>
    <property type="project" value="InterPro"/>
</dbReference>
<dbReference type="Gene3D" id="3.40.630.30">
    <property type="match status" value="1"/>
</dbReference>
<accession>A0A162DD26</accession>
<comment type="caution">
    <text evidence="2">The sequence shown here is derived from an EMBL/GenBank/DDBJ whole genome shotgun (WGS) entry which is preliminary data.</text>
</comment>
<evidence type="ECO:0000313" key="3">
    <source>
        <dbReference type="Proteomes" id="UP000075806"/>
    </source>
</evidence>
<dbReference type="Proteomes" id="UP000075806">
    <property type="component" value="Unassembled WGS sequence"/>
</dbReference>
<dbReference type="SUPFAM" id="SSF55729">
    <property type="entry name" value="Acyl-CoA N-acyltransferases (Nat)"/>
    <property type="match status" value="1"/>
</dbReference>
<proteinExistence type="predicted"/>
<reference evidence="2" key="1">
    <citation type="submission" date="2016-02" db="EMBL/GenBank/DDBJ databases">
        <title>Genome sequence of Bacillus trypoxylicola KCTC 13244(T).</title>
        <authorList>
            <person name="Jeong H."/>
            <person name="Park S.-H."/>
            <person name="Choi S.-K."/>
        </authorList>
    </citation>
    <scope>NUCLEOTIDE SEQUENCE [LARGE SCALE GENOMIC DNA]</scope>
    <source>
        <strain evidence="2">KCTC 13244</strain>
    </source>
</reference>
<keyword evidence="3" id="KW-1185">Reference proteome</keyword>
<dbReference type="EMBL" id="LTAO01000023">
    <property type="protein sequence ID" value="KYG29236.1"/>
    <property type="molecule type" value="Genomic_DNA"/>
</dbReference>
<dbReference type="AlphaFoldDB" id="A0A162DD26"/>
<dbReference type="STRING" id="519424.AZF04_06845"/>
<feature type="domain" description="N-acetyltransferase" evidence="1">
    <location>
        <begin position="3"/>
        <end position="137"/>
    </location>
</feature>
<evidence type="ECO:0000313" key="2">
    <source>
        <dbReference type="EMBL" id="KYG29236.1"/>
    </source>
</evidence>